<dbReference type="GO" id="GO:0065002">
    <property type="term" value="P:intracellular protein transmembrane transport"/>
    <property type="evidence" value="ECO:0007669"/>
    <property type="project" value="UniProtKB-UniRule"/>
</dbReference>
<dbReference type="GO" id="GO:0006605">
    <property type="term" value="P:protein targeting"/>
    <property type="evidence" value="ECO:0007669"/>
    <property type="project" value="UniProtKB-UniRule"/>
</dbReference>
<feature type="binding site" evidence="11">
    <location>
        <position position="492"/>
    </location>
    <ligand>
        <name>ATP</name>
        <dbReference type="ChEBI" id="CHEBI:30616"/>
    </ligand>
</feature>
<dbReference type="FunFam" id="3.40.50.300:FF:000429">
    <property type="entry name" value="Preprotein translocase subunit SecA"/>
    <property type="match status" value="1"/>
</dbReference>
<dbReference type="AlphaFoldDB" id="A0A7W4YN39"/>
<dbReference type="Pfam" id="PF21090">
    <property type="entry name" value="P-loop_SecA"/>
    <property type="match status" value="1"/>
</dbReference>
<sequence length="773" mass="84203">MKRWLARAVKAPGSASFTHLQRTVDESKARREWAENLDDRALALAARRTALEDAGSDGFTAAPQLLAILATAAERAIGQRPFDPQLLACAALLSGNVVELDTGEGKTLVGAMAAAGFAAAGRKVHVLSVNDYLARRDAEWMGPLFGMLELTFGWIGQQTTPATRRANYQHDVVYAPVSEIGYDTLRDRFATADADMVRPMQDVAIVDEADAVMIDEAMSPLVLAGSSREEPADFTLADSLVRDLVAGAHYAIDDDRATVSLTDEGVDLIEQRLGGVNLYETAHTEAFTRINLALHAHALIERDVDYLVVDDEIKLINTARGRVAQQQRWPDGLHAAIEAKEQLAVSSPGVVLDTITVQGLLAEYTTLVGMSGTVVAVAEDLTEFYSVKSGRIERRLPQLRVDDPQLVFTDDGARMDAVVQEITRRHSAGQPILVGTQSVAESEQFGRALAKVGIDAVVLNARNDAHEASVIVRAGEFGAVTISTQLSGRGTDIRLGGAEEQDHERVAAVGGLAVLLVGRGPSERLDAQLRGRSGRQGDAGSTLVFVSTNDEVVQANAPAHLLEKVRRSGARLDQRTLADIVDRSQRIAEGIRRDQHRDTWDFSRALSRQRKKVLALRGEILSGDLSSIALETRMPAKLASLEDASSARLVANLARDVALWCLDEQWCEHLAHMGEVRDGIHLQALAGVHPREEFHRIALEEFQGFFDAAYENAVGILEKVTTDQLLQGFDALELRRPSATWTYMMSANPLGSPMDRAGRQAGKWLRTRVLKIE</sequence>
<dbReference type="PANTHER" id="PTHR30612">
    <property type="entry name" value="SECA INNER MEMBRANE COMPONENT OF SEC PROTEIN SECRETION SYSTEM"/>
    <property type="match status" value="1"/>
</dbReference>
<feature type="binding site" evidence="11">
    <location>
        <position position="85"/>
    </location>
    <ligand>
        <name>ATP</name>
        <dbReference type="ChEBI" id="CHEBI:30616"/>
    </ligand>
</feature>
<dbReference type="PROSITE" id="PS51196">
    <property type="entry name" value="SECA_MOTOR_DEAD"/>
    <property type="match status" value="1"/>
</dbReference>
<comment type="subunit">
    <text evidence="11">Monomer and homodimer. Part of the essential Sec protein translocation apparatus which comprises SecA, SecYEG and auxiliary proteins SecDF. Other proteins may also be involved.</text>
</comment>
<evidence type="ECO:0000256" key="7">
    <source>
        <dbReference type="ARBA" id="ARBA00022927"/>
    </source>
</evidence>
<dbReference type="PRINTS" id="PR00906">
    <property type="entry name" value="SECA"/>
</dbReference>
<evidence type="ECO:0000256" key="5">
    <source>
        <dbReference type="ARBA" id="ARBA00022741"/>
    </source>
</evidence>
<dbReference type="SMART" id="SM00957">
    <property type="entry name" value="SecA_DEAD"/>
    <property type="match status" value="1"/>
</dbReference>
<dbReference type="GO" id="GO:0005524">
    <property type="term" value="F:ATP binding"/>
    <property type="evidence" value="ECO:0007669"/>
    <property type="project" value="UniProtKB-UniRule"/>
</dbReference>
<dbReference type="InterPro" id="IPR011130">
    <property type="entry name" value="SecA_preprotein_X-link_dom"/>
</dbReference>
<comment type="similarity">
    <text evidence="2 11">Belongs to the SecA family.</text>
</comment>
<evidence type="ECO:0000256" key="1">
    <source>
        <dbReference type="ARBA" id="ARBA00004170"/>
    </source>
</evidence>
<dbReference type="NCBIfam" id="TIGR04221">
    <property type="entry name" value="SecA2_Mycobac"/>
    <property type="match status" value="1"/>
</dbReference>
<dbReference type="HAMAP" id="MF_01382">
    <property type="entry name" value="SecA"/>
    <property type="match status" value="1"/>
</dbReference>
<dbReference type="InterPro" id="IPR014018">
    <property type="entry name" value="SecA_motor_DEAD"/>
</dbReference>
<feature type="domain" description="Helicase ATP-binding" evidence="12">
    <location>
        <begin position="87"/>
        <end position="247"/>
    </location>
</feature>
<protein>
    <recommendedName>
        <fullName evidence="11">Protein translocase subunit SecA</fullName>
        <ecNumber evidence="11">7.4.2.8</ecNumber>
    </recommendedName>
</protein>
<evidence type="ECO:0000256" key="6">
    <source>
        <dbReference type="ARBA" id="ARBA00022840"/>
    </source>
</evidence>
<proteinExistence type="inferred from homology"/>
<dbReference type="InterPro" id="IPR000185">
    <property type="entry name" value="SecA"/>
</dbReference>
<accession>A0A7W4YN39</accession>
<dbReference type="InterPro" id="IPR027417">
    <property type="entry name" value="P-loop_NTPase"/>
</dbReference>
<dbReference type="RefSeq" id="WP_165138606.1">
    <property type="nucleotide sequence ID" value="NZ_CP049255.1"/>
</dbReference>
<dbReference type="Gene3D" id="3.40.50.300">
    <property type="entry name" value="P-loop containing nucleotide triphosphate hydrolases"/>
    <property type="match status" value="3"/>
</dbReference>
<dbReference type="GO" id="GO:0031522">
    <property type="term" value="C:cell envelope Sec protein transport complex"/>
    <property type="evidence" value="ECO:0007669"/>
    <property type="project" value="TreeGrafter"/>
</dbReference>
<comment type="function">
    <text evidence="11">Part of the Sec protein translocase complex. Interacts with the SecYEG preprotein conducting channel. Has a central role in coupling the hydrolysis of ATP to the transfer of proteins into and across the cell membrane, serving as an ATP-driven molecular motor driving the stepwise translocation of polypeptide chains across the membrane.</text>
</comment>
<keyword evidence="10 11" id="KW-0472">Membrane</keyword>
<dbReference type="SUPFAM" id="SSF81886">
    <property type="entry name" value="Helical scaffold and wing domains of SecA"/>
    <property type="match status" value="1"/>
</dbReference>
<keyword evidence="4 11" id="KW-1003">Cell membrane</keyword>
<dbReference type="InterPro" id="IPR044722">
    <property type="entry name" value="SecA_SF2_C"/>
</dbReference>
<dbReference type="EMBL" id="JACHWQ010000004">
    <property type="protein sequence ID" value="MBB2976164.1"/>
    <property type="molecule type" value="Genomic_DNA"/>
</dbReference>
<dbReference type="InterPro" id="IPR014001">
    <property type="entry name" value="Helicase_ATP-bd"/>
</dbReference>
<dbReference type="PANTHER" id="PTHR30612:SF0">
    <property type="entry name" value="CHLOROPLAST PROTEIN-TRANSPORTING ATPASE"/>
    <property type="match status" value="1"/>
</dbReference>
<evidence type="ECO:0000256" key="10">
    <source>
        <dbReference type="ARBA" id="ARBA00023136"/>
    </source>
</evidence>
<keyword evidence="9 11" id="KW-0811">Translocation</keyword>
<keyword evidence="7 11" id="KW-0653">Protein transport</keyword>
<evidence type="ECO:0000256" key="4">
    <source>
        <dbReference type="ARBA" id="ARBA00022475"/>
    </source>
</evidence>
<reference evidence="14 15" key="1">
    <citation type="submission" date="2020-08" db="EMBL/GenBank/DDBJ databases">
        <title>Sequencing the genomes of 1000 actinobacteria strains.</title>
        <authorList>
            <person name="Klenk H.-P."/>
        </authorList>
    </citation>
    <scope>NUCLEOTIDE SEQUENCE [LARGE SCALE GENOMIC DNA]</scope>
    <source>
        <strain evidence="14 15">DSM 27099</strain>
    </source>
</reference>
<gene>
    <name evidence="11" type="primary">secA</name>
    <name evidence="14" type="ORF">FHX49_001734</name>
</gene>
<keyword evidence="15" id="KW-1185">Reference proteome</keyword>
<evidence type="ECO:0000256" key="9">
    <source>
        <dbReference type="ARBA" id="ARBA00023010"/>
    </source>
</evidence>
<dbReference type="InterPro" id="IPR036266">
    <property type="entry name" value="SecA_Wing/Scaffold_sf"/>
</dbReference>
<dbReference type="InterPro" id="IPR011116">
    <property type="entry name" value="SecA_Wing/Scaffold"/>
</dbReference>
<organism evidence="14 15">
    <name type="scientific">Microbacterium endophyticum</name>
    <dbReference type="NCBI Taxonomy" id="1526412"/>
    <lineage>
        <taxon>Bacteria</taxon>
        <taxon>Bacillati</taxon>
        <taxon>Actinomycetota</taxon>
        <taxon>Actinomycetes</taxon>
        <taxon>Micrococcales</taxon>
        <taxon>Microbacteriaceae</taxon>
        <taxon>Microbacterium</taxon>
    </lineage>
</organism>
<dbReference type="Pfam" id="PF07516">
    <property type="entry name" value="SecA_SW"/>
    <property type="match status" value="1"/>
</dbReference>
<dbReference type="GO" id="GO:0005886">
    <property type="term" value="C:plasma membrane"/>
    <property type="evidence" value="ECO:0007669"/>
    <property type="project" value="UniProtKB-SubCell"/>
</dbReference>
<evidence type="ECO:0000313" key="14">
    <source>
        <dbReference type="EMBL" id="MBB2976164.1"/>
    </source>
</evidence>
<dbReference type="GO" id="GO:0043952">
    <property type="term" value="P:protein transport by the Sec complex"/>
    <property type="evidence" value="ECO:0007669"/>
    <property type="project" value="TreeGrafter"/>
</dbReference>
<dbReference type="Pfam" id="PF01043">
    <property type="entry name" value="SecA_PP_bind"/>
    <property type="match status" value="1"/>
</dbReference>
<keyword evidence="6 11" id="KW-0067">ATP-binding</keyword>
<evidence type="ECO:0000256" key="11">
    <source>
        <dbReference type="HAMAP-Rule" id="MF_01382"/>
    </source>
</evidence>
<dbReference type="SUPFAM" id="SSF81767">
    <property type="entry name" value="Pre-protein crosslinking domain of SecA"/>
    <property type="match status" value="1"/>
</dbReference>
<dbReference type="Pfam" id="PF07517">
    <property type="entry name" value="SecA_DEAD"/>
    <property type="match status" value="1"/>
</dbReference>
<dbReference type="InterPro" id="IPR011115">
    <property type="entry name" value="SecA_DEAD"/>
</dbReference>
<dbReference type="Gene3D" id="1.10.3060.10">
    <property type="entry name" value="Helical scaffold and wing domains of SecA"/>
    <property type="match status" value="1"/>
</dbReference>
<comment type="catalytic activity">
    <reaction evidence="11">
        <text>ATP + H2O + cellular proteinSide 1 = ADP + phosphate + cellular proteinSide 2.</text>
        <dbReference type="EC" id="7.4.2.8"/>
    </reaction>
</comment>
<keyword evidence="8 11" id="KW-1278">Translocase</keyword>
<dbReference type="CDD" id="cd17928">
    <property type="entry name" value="DEXDc_SecA"/>
    <property type="match status" value="1"/>
</dbReference>
<feature type="domain" description="SecA family profile" evidence="13">
    <location>
        <begin position="2"/>
        <end position="577"/>
    </location>
</feature>
<evidence type="ECO:0000256" key="3">
    <source>
        <dbReference type="ARBA" id="ARBA00022448"/>
    </source>
</evidence>
<dbReference type="GO" id="GO:0005829">
    <property type="term" value="C:cytosol"/>
    <property type="evidence" value="ECO:0007669"/>
    <property type="project" value="TreeGrafter"/>
</dbReference>
<dbReference type="InterPro" id="IPR036670">
    <property type="entry name" value="SecA_X-link_sf"/>
</dbReference>
<feature type="binding site" evidence="11">
    <location>
        <begin position="103"/>
        <end position="107"/>
    </location>
    <ligand>
        <name>ATP</name>
        <dbReference type="ChEBI" id="CHEBI:30616"/>
    </ligand>
</feature>
<dbReference type="Gene3D" id="3.90.1440.10">
    <property type="entry name" value="SecA, preprotein cross-linking domain"/>
    <property type="match status" value="1"/>
</dbReference>
<keyword evidence="11" id="KW-0963">Cytoplasm</keyword>
<dbReference type="PROSITE" id="PS51192">
    <property type="entry name" value="HELICASE_ATP_BIND_1"/>
    <property type="match status" value="1"/>
</dbReference>
<evidence type="ECO:0000259" key="12">
    <source>
        <dbReference type="PROSITE" id="PS51192"/>
    </source>
</evidence>
<dbReference type="SUPFAM" id="SSF52540">
    <property type="entry name" value="P-loop containing nucleoside triphosphate hydrolases"/>
    <property type="match status" value="2"/>
</dbReference>
<dbReference type="GO" id="GO:0008564">
    <property type="term" value="F:protein-exporting ATPase activity"/>
    <property type="evidence" value="ECO:0007669"/>
    <property type="project" value="UniProtKB-EC"/>
</dbReference>
<dbReference type="Proteomes" id="UP000529310">
    <property type="component" value="Unassembled WGS sequence"/>
</dbReference>
<dbReference type="GO" id="GO:0017038">
    <property type="term" value="P:protein import"/>
    <property type="evidence" value="ECO:0007669"/>
    <property type="project" value="InterPro"/>
</dbReference>
<dbReference type="InterPro" id="IPR026389">
    <property type="entry name" value="SecA_Actinobact-type"/>
</dbReference>
<name>A0A7W4YN39_9MICO</name>
<comment type="caution">
    <text evidence="14">The sequence shown here is derived from an EMBL/GenBank/DDBJ whole genome shotgun (WGS) entry which is preliminary data.</text>
</comment>
<keyword evidence="5 11" id="KW-0547">Nucleotide-binding</keyword>
<evidence type="ECO:0000256" key="8">
    <source>
        <dbReference type="ARBA" id="ARBA00022967"/>
    </source>
</evidence>
<dbReference type="EC" id="7.4.2.8" evidence="11"/>
<keyword evidence="3 11" id="KW-0813">Transport</keyword>
<evidence type="ECO:0000256" key="2">
    <source>
        <dbReference type="ARBA" id="ARBA00007650"/>
    </source>
</evidence>
<comment type="subcellular location">
    <subcellularLocation>
        <location evidence="11">Cell membrane</location>
        <topology evidence="11">Peripheral membrane protein</topology>
        <orientation evidence="11">Cytoplasmic side</orientation>
    </subcellularLocation>
    <subcellularLocation>
        <location evidence="11">Cytoplasm</location>
    </subcellularLocation>
    <subcellularLocation>
        <location evidence="1">Membrane</location>
        <topology evidence="1">Peripheral membrane protein</topology>
    </subcellularLocation>
    <text evidence="11">Distribution is 50-50.</text>
</comment>
<evidence type="ECO:0000313" key="15">
    <source>
        <dbReference type="Proteomes" id="UP000529310"/>
    </source>
</evidence>
<evidence type="ECO:0000259" key="13">
    <source>
        <dbReference type="PROSITE" id="PS51196"/>
    </source>
</evidence>
<dbReference type="SMART" id="SM00958">
    <property type="entry name" value="SecA_PP_bind"/>
    <property type="match status" value="1"/>
</dbReference>